<evidence type="ECO:0000313" key="2">
    <source>
        <dbReference type="EMBL" id="JAG19611.1"/>
    </source>
</evidence>
<reference evidence="2" key="2">
    <citation type="submission" date="2014-07" db="EMBL/GenBank/DDBJ databases">
        <authorList>
            <person name="Hull J."/>
        </authorList>
    </citation>
    <scope>NUCLEOTIDE SEQUENCE</scope>
</reference>
<dbReference type="EMBL" id="GBHO01023993">
    <property type="protein sequence ID" value="JAG19611.1"/>
    <property type="molecule type" value="Transcribed_RNA"/>
</dbReference>
<feature type="region of interest" description="Disordered" evidence="1">
    <location>
        <begin position="292"/>
        <end position="315"/>
    </location>
</feature>
<protein>
    <submittedName>
        <fullName evidence="2">Uncharacterized protein</fullName>
    </submittedName>
</protein>
<reference evidence="2" key="1">
    <citation type="journal article" date="2014" name="PLoS ONE">
        <title>Transcriptome-Based Identification of ABC Transporters in the Western Tarnished Plant Bug Lygus hesperus.</title>
        <authorList>
            <person name="Hull J.J."/>
            <person name="Chaney K."/>
            <person name="Geib S.M."/>
            <person name="Fabrick J.A."/>
            <person name="Brent C.S."/>
            <person name="Walsh D."/>
            <person name="Lavine L.C."/>
        </authorList>
    </citation>
    <scope>NUCLEOTIDE SEQUENCE</scope>
</reference>
<proteinExistence type="predicted"/>
<gene>
    <name evidence="3" type="ORF">CM83_3480</name>
    <name evidence="2" type="ORF">CM83_3482</name>
</gene>
<feature type="compositionally biased region" description="Basic and acidic residues" evidence="1">
    <location>
        <begin position="296"/>
        <end position="306"/>
    </location>
</feature>
<sequence>MLQITNKYRTKNANAVNSRAKHITADEVQYVYESQDIDDNVFGKVNDKSDNHQTLGIGFTSPLNIQMVSQENSGRIVGTAPQSPLADMNKDVFINDTGIVSSMVPKDTNATTTMPITLNDVNTTKTPILVDNFPINVLNDLKIGLNAASSKSEVHRISRQTASSNADVSIHKLTTSPSLSVRIPSIGNTNSTYKDDYTQRICSRLNLEDRDPSCIAEDIWQFGNYNNTYMDDFNFDINGFMLDEDEVNDIVEYDENDSQILDGYYNEDGSEDENENENKIDINTLVDKVMMNCNTSKEEGEKSENSDRDDDKDDK</sequence>
<evidence type="ECO:0000256" key="1">
    <source>
        <dbReference type="SAM" id="MobiDB-lite"/>
    </source>
</evidence>
<dbReference type="AlphaFoldDB" id="A0A0A9XJ23"/>
<dbReference type="EMBL" id="GBHO01023992">
    <property type="protein sequence ID" value="JAG19612.1"/>
    <property type="molecule type" value="Transcribed_RNA"/>
</dbReference>
<organism evidence="2">
    <name type="scientific">Lygus hesperus</name>
    <name type="common">Western plant bug</name>
    <dbReference type="NCBI Taxonomy" id="30085"/>
    <lineage>
        <taxon>Eukaryota</taxon>
        <taxon>Metazoa</taxon>
        <taxon>Ecdysozoa</taxon>
        <taxon>Arthropoda</taxon>
        <taxon>Hexapoda</taxon>
        <taxon>Insecta</taxon>
        <taxon>Pterygota</taxon>
        <taxon>Neoptera</taxon>
        <taxon>Paraneoptera</taxon>
        <taxon>Hemiptera</taxon>
        <taxon>Heteroptera</taxon>
        <taxon>Panheteroptera</taxon>
        <taxon>Cimicomorpha</taxon>
        <taxon>Miridae</taxon>
        <taxon>Mirini</taxon>
        <taxon>Lygus</taxon>
    </lineage>
</organism>
<accession>A0A0A9XJ23</accession>
<evidence type="ECO:0000313" key="3">
    <source>
        <dbReference type="EMBL" id="JAG19612.1"/>
    </source>
</evidence>
<name>A0A0A9XJ23_LYGHE</name>